<dbReference type="SUPFAM" id="SSF56935">
    <property type="entry name" value="Porins"/>
    <property type="match status" value="1"/>
</dbReference>
<evidence type="ECO:0000256" key="1">
    <source>
        <dbReference type="ARBA" id="ARBA00004442"/>
    </source>
</evidence>
<evidence type="ECO:0000256" key="3">
    <source>
        <dbReference type="ARBA" id="ARBA00023237"/>
    </source>
</evidence>
<keyword evidence="4" id="KW-0675">Receptor</keyword>
<name>A0A7H4PPR4_9ENTR</name>
<sequence length="61" mass="6970">MVATWSNGGDKPLQTLPFHTANGTLDWKPLDDWSFYVTANYTGEQRSGQRDGQNARRLHYV</sequence>
<dbReference type="Gene3D" id="2.40.170.20">
    <property type="entry name" value="TonB-dependent receptor, beta-barrel domain"/>
    <property type="match status" value="1"/>
</dbReference>
<dbReference type="GO" id="GO:0009279">
    <property type="term" value="C:cell outer membrane"/>
    <property type="evidence" value="ECO:0007669"/>
    <property type="project" value="UniProtKB-SubCell"/>
</dbReference>
<protein>
    <submittedName>
        <fullName evidence="4">Colicin I receptor</fullName>
    </submittedName>
</protein>
<organism evidence="4 5">
    <name type="scientific">Klebsiella michiganensis</name>
    <dbReference type="NCBI Taxonomy" id="1134687"/>
    <lineage>
        <taxon>Bacteria</taxon>
        <taxon>Pseudomonadati</taxon>
        <taxon>Pseudomonadota</taxon>
        <taxon>Gammaproteobacteria</taxon>
        <taxon>Enterobacterales</taxon>
        <taxon>Enterobacteriaceae</taxon>
        <taxon>Klebsiella/Raoultella group</taxon>
        <taxon>Klebsiella</taxon>
    </lineage>
</organism>
<dbReference type="EMBL" id="UGMS01000004">
    <property type="protein sequence ID" value="STW80387.1"/>
    <property type="molecule type" value="Genomic_DNA"/>
</dbReference>
<dbReference type="InterPro" id="IPR036942">
    <property type="entry name" value="Beta-barrel_TonB_sf"/>
</dbReference>
<dbReference type="Proteomes" id="UP000254863">
    <property type="component" value="Unassembled WGS sequence"/>
</dbReference>
<accession>A0A7H4PPR4</accession>
<evidence type="ECO:0000256" key="2">
    <source>
        <dbReference type="ARBA" id="ARBA00023136"/>
    </source>
</evidence>
<proteinExistence type="predicted"/>
<evidence type="ECO:0000313" key="5">
    <source>
        <dbReference type="Proteomes" id="UP000254863"/>
    </source>
</evidence>
<keyword evidence="3" id="KW-0998">Cell outer membrane</keyword>
<evidence type="ECO:0000313" key="4">
    <source>
        <dbReference type="EMBL" id="STW80387.1"/>
    </source>
</evidence>
<reference evidence="4 5" key="1">
    <citation type="submission" date="2018-06" db="EMBL/GenBank/DDBJ databases">
        <authorList>
            <consortium name="Pathogen Informatics"/>
            <person name="Doyle S."/>
        </authorList>
    </citation>
    <scope>NUCLEOTIDE SEQUENCE [LARGE SCALE GENOMIC DNA]</scope>
    <source>
        <strain evidence="4 5">NCTC11685</strain>
    </source>
</reference>
<dbReference type="AlphaFoldDB" id="A0A7H4PPR4"/>
<comment type="subcellular location">
    <subcellularLocation>
        <location evidence="1">Cell outer membrane</location>
    </subcellularLocation>
</comment>
<comment type="caution">
    <text evidence="4">The sequence shown here is derived from an EMBL/GenBank/DDBJ whole genome shotgun (WGS) entry which is preliminary data.</text>
</comment>
<keyword evidence="2" id="KW-0472">Membrane</keyword>
<gene>
    <name evidence="4" type="primary">cirA_8</name>
    <name evidence="4" type="ORF">NCTC11685_07745</name>
</gene>